<protein>
    <submittedName>
        <fullName evidence="2">Uncharacterized protein</fullName>
    </submittedName>
</protein>
<keyword evidence="1" id="KW-1185">Reference proteome</keyword>
<evidence type="ECO:0000313" key="1">
    <source>
        <dbReference type="Proteomes" id="UP000887563"/>
    </source>
</evidence>
<organism evidence="1 2">
    <name type="scientific">Meloidogyne incognita</name>
    <name type="common">Southern root-knot nematode worm</name>
    <name type="synonym">Oxyuris incognita</name>
    <dbReference type="NCBI Taxonomy" id="6306"/>
    <lineage>
        <taxon>Eukaryota</taxon>
        <taxon>Metazoa</taxon>
        <taxon>Ecdysozoa</taxon>
        <taxon>Nematoda</taxon>
        <taxon>Chromadorea</taxon>
        <taxon>Rhabditida</taxon>
        <taxon>Tylenchina</taxon>
        <taxon>Tylenchomorpha</taxon>
        <taxon>Tylenchoidea</taxon>
        <taxon>Meloidogynidae</taxon>
        <taxon>Meloidogyninae</taxon>
        <taxon>Meloidogyne</taxon>
        <taxon>Meloidogyne incognita group</taxon>
    </lineage>
</organism>
<dbReference type="WBParaSite" id="Minc3s00402g11706">
    <property type="protein sequence ID" value="Minc3s00402g11706"/>
    <property type="gene ID" value="Minc3s00402g11706"/>
</dbReference>
<dbReference type="Proteomes" id="UP000887563">
    <property type="component" value="Unplaced"/>
</dbReference>
<proteinExistence type="predicted"/>
<evidence type="ECO:0000313" key="2">
    <source>
        <dbReference type="WBParaSite" id="Minc3s00402g11706"/>
    </source>
</evidence>
<accession>A0A914LCM9</accession>
<reference evidence="2" key="1">
    <citation type="submission" date="2022-11" db="UniProtKB">
        <authorList>
            <consortium name="WormBaseParasite"/>
        </authorList>
    </citation>
    <scope>IDENTIFICATION</scope>
</reference>
<name>A0A914LCM9_MELIC</name>
<sequence length="60" mass="7049">MLKVLKTARISEVQACWKCQNLQEKVSCLSPSSASIFSPLHILYRLLHRQRQQRRLSHQC</sequence>
<dbReference type="AlphaFoldDB" id="A0A914LCM9"/>